<evidence type="ECO:0000313" key="2">
    <source>
        <dbReference type="EMBL" id="SDC19886.1"/>
    </source>
</evidence>
<dbReference type="Pfam" id="PF02681">
    <property type="entry name" value="DUF212"/>
    <property type="match status" value="1"/>
</dbReference>
<evidence type="ECO:0000313" key="3">
    <source>
        <dbReference type="Proteomes" id="UP000198666"/>
    </source>
</evidence>
<keyword evidence="1" id="KW-0812">Transmembrane</keyword>
<evidence type="ECO:0008006" key="4">
    <source>
        <dbReference type="Google" id="ProtNLM"/>
    </source>
</evidence>
<keyword evidence="1" id="KW-1133">Transmembrane helix</keyword>
<reference evidence="3" key="1">
    <citation type="submission" date="2016-10" db="EMBL/GenBank/DDBJ databases">
        <authorList>
            <person name="Varghese N."/>
            <person name="Submissions S."/>
        </authorList>
    </citation>
    <scope>NUCLEOTIDE SEQUENCE [LARGE SCALE GENOMIC DNA]</scope>
    <source>
        <strain evidence="3">DSM 21620</strain>
    </source>
</reference>
<feature type="transmembrane region" description="Helical" evidence="1">
    <location>
        <begin position="139"/>
        <end position="156"/>
    </location>
</feature>
<dbReference type="PANTHER" id="PTHR31446">
    <property type="entry name" value="ACID PHOSPHATASE/VANADIUM-DEPENDENT HALOPEROXIDASE-RELATED PROTEIN"/>
    <property type="match status" value="1"/>
</dbReference>
<dbReference type="AlphaFoldDB" id="A0A1G6JPK0"/>
<name>A0A1G6JPK0_9BACI</name>
<dbReference type="EMBL" id="FMZB01000001">
    <property type="protein sequence ID" value="SDC19886.1"/>
    <property type="molecule type" value="Genomic_DNA"/>
</dbReference>
<sequence length="157" mass="17278">MSLFQNMPLWSALIAIIFAQVIKVPIRAIADKRIQPDLAFSTGGMPSSHSAAVAALTTSIGFESGLGSPVFAASFVFSIIIMFDASGVRRQAGEQAILLNLLLKDFQRFVEEARNWGSKQEFEKNREIREMLGHQPIEVFFGALTGIAISLVIYLLF</sequence>
<dbReference type="Proteomes" id="UP000198666">
    <property type="component" value="Unassembled WGS sequence"/>
</dbReference>
<accession>A0A1G6JPK0</accession>
<dbReference type="RefSeq" id="WP_093725790.1">
    <property type="nucleotide sequence ID" value="NZ_FMZB01000001.1"/>
</dbReference>
<organism evidence="2 3">
    <name type="scientific">Terribacillus halophilus</name>
    <dbReference type="NCBI Taxonomy" id="361279"/>
    <lineage>
        <taxon>Bacteria</taxon>
        <taxon>Bacillati</taxon>
        <taxon>Bacillota</taxon>
        <taxon>Bacilli</taxon>
        <taxon>Bacillales</taxon>
        <taxon>Bacillaceae</taxon>
        <taxon>Terribacillus</taxon>
    </lineage>
</organism>
<dbReference type="InterPro" id="IPR003832">
    <property type="entry name" value="DUF212"/>
</dbReference>
<proteinExistence type="predicted"/>
<dbReference type="PANTHER" id="PTHR31446:SF29">
    <property type="entry name" value="ACID PHOSPHATASE_VANADIUM-DEPENDENT HALOPEROXIDASE-RELATED PROTEIN"/>
    <property type="match status" value="1"/>
</dbReference>
<evidence type="ECO:0000256" key="1">
    <source>
        <dbReference type="SAM" id="Phobius"/>
    </source>
</evidence>
<dbReference type="OrthoDB" id="9792681at2"/>
<keyword evidence="3" id="KW-1185">Reference proteome</keyword>
<gene>
    <name evidence="2" type="ORF">SAMN05421663_101638</name>
</gene>
<keyword evidence="1" id="KW-0472">Membrane</keyword>
<dbReference type="STRING" id="361279.SAMN05421663_101638"/>
<protein>
    <recommendedName>
        <fullName evidence="4">Divergent PAP2 family protein</fullName>
    </recommendedName>
</protein>
<feature type="transmembrane region" description="Helical" evidence="1">
    <location>
        <begin position="6"/>
        <end position="26"/>
    </location>
</feature>
<feature type="transmembrane region" description="Helical" evidence="1">
    <location>
        <begin position="66"/>
        <end position="83"/>
    </location>
</feature>